<feature type="binding site" evidence="10">
    <location>
        <begin position="254"/>
        <end position="258"/>
    </location>
    <ligand>
        <name>substrate</name>
    </ligand>
</feature>
<sequence>MSLNITIIGAGYVGLVSGACFAEFGNRVVCVDTDRRKLDDLKAGKSPIYEPKLDDLLSRVVEAGRLHFSQDIPTSVGMADIVFIAVGTPFRPKDGNADLSHVYQAARTMAPHLSGYTLVVCKSTVPTGTTRQVYRILDTRNPTADFDTASNPEFLREGSAISDFLHPDRVVIGVENERAEALLRELYRPLTAQGIPILATSPETAELIKYASNAFLATKISFINEISALCEAVGADVQGVAEGMGLDKRIGRAFLRVGPGYGGACFPKDASALIRIAKKHHAPSRIVQAAVDANVDQKRRMIEKIRQALGGNEAGKRLAILGLAFKPETDDMREAPALAILPALLEKGARIHAHDPHGVQSAKELLPDGIRYDEDIHKMLTGADAVILLTEWDVYRSLDPKRMLGMMRGNIFIDLRNVYEPASMKEAGFAYFCIGRPAS</sequence>
<dbReference type="EMBL" id="CAADFK010000040">
    <property type="protein sequence ID" value="VFK12813.1"/>
    <property type="molecule type" value="Genomic_DNA"/>
</dbReference>
<feature type="binding site" evidence="11">
    <location>
        <position position="268"/>
    </location>
    <ligand>
        <name>NAD(+)</name>
        <dbReference type="ChEBI" id="CHEBI:57540"/>
    </ligand>
</feature>
<feature type="binding site" evidence="10">
    <location>
        <position position="209"/>
    </location>
    <ligand>
        <name>substrate</name>
    </ligand>
</feature>
<dbReference type="Pfam" id="PF00984">
    <property type="entry name" value="UDPG_MGDP_dh"/>
    <property type="match status" value="1"/>
</dbReference>
<evidence type="ECO:0000256" key="11">
    <source>
        <dbReference type="PIRSR" id="PIRSR500134-3"/>
    </source>
</evidence>
<feature type="binding site" evidence="11">
    <location>
        <position position="333"/>
    </location>
    <ligand>
        <name>NAD(+)</name>
        <dbReference type="ChEBI" id="CHEBI:57540"/>
    </ligand>
</feature>
<dbReference type="GO" id="GO:0000271">
    <property type="term" value="P:polysaccharide biosynthetic process"/>
    <property type="evidence" value="ECO:0007669"/>
    <property type="project" value="InterPro"/>
</dbReference>
<evidence type="ECO:0000256" key="3">
    <source>
        <dbReference type="ARBA" id="ARBA00012954"/>
    </source>
</evidence>
<dbReference type="InterPro" id="IPR028357">
    <property type="entry name" value="UDPglc_DH_bac"/>
</dbReference>
<name>A0A450W6X2_9GAMM</name>
<evidence type="ECO:0000256" key="6">
    <source>
        <dbReference type="ARBA" id="ARBA00023027"/>
    </source>
</evidence>
<dbReference type="InterPro" id="IPR036291">
    <property type="entry name" value="NAD(P)-bd_dom_sf"/>
</dbReference>
<dbReference type="InterPro" id="IPR014026">
    <property type="entry name" value="UDP-Glc/GDP-Man_DH_dimer"/>
</dbReference>
<dbReference type="Pfam" id="PF03720">
    <property type="entry name" value="UDPG_MGDP_dh_C"/>
    <property type="match status" value="1"/>
</dbReference>
<dbReference type="GO" id="GO:0003979">
    <property type="term" value="F:UDP-glucose 6-dehydrogenase activity"/>
    <property type="evidence" value="ECO:0007669"/>
    <property type="project" value="UniProtKB-EC"/>
</dbReference>
<dbReference type="PANTHER" id="PTHR43750:SF3">
    <property type="entry name" value="UDP-GLUCOSE 6-DEHYDROGENASE TUAD"/>
    <property type="match status" value="1"/>
</dbReference>
<dbReference type="SUPFAM" id="SSF51735">
    <property type="entry name" value="NAD(P)-binding Rossmann-fold domains"/>
    <property type="match status" value="1"/>
</dbReference>
<dbReference type="Pfam" id="PF03721">
    <property type="entry name" value="UDPG_MGDP_dh_N"/>
    <property type="match status" value="1"/>
</dbReference>
<dbReference type="PIRSF" id="PIRSF000124">
    <property type="entry name" value="UDPglc_GDPman_dh"/>
    <property type="match status" value="1"/>
</dbReference>
<evidence type="ECO:0000256" key="1">
    <source>
        <dbReference type="ARBA" id="ARBA00004701"/>
    </source>
</evidence>
<organism evidence="13">
    <name type="scientific">Candidatus Kentrum sp. LPFa</name>
    <dbReference type="NCBI Taxonomy" id="2126335"/>
    <lineage>
        <taxon>Bacteria</taxon>
        <taxon>Pseudomonadati</taxon>
        <taxon>Pseudomonadota</taxon>
        <taxon>Gammaproteobacteria</taxon>
        <taxon>Candidatus Kentrum</taxon>
    </lineage>
</organism>
<dbReference type="InterPro" id="IPR014027">
    <property type="entry name" value="UDP-Glc/GDP-Man_DH_C"/>
</dbReference>
<dbReference type="InterPro" id="IPR008927">
    <property type="entry name" value="6-PGluconate_DH-like_C_sf"/>
</dbReference>
<dbReference type="Gene3D" id="3.40.50.720">
    <property type="entry name" value="NAD(P)-binding Rossmann-like Domain"/>
    <property type="match status" value="2"/>
</dbReference>
<proteinExistence type="inferred from homology"/>
<evidence type="ECO:0000256" key="8">
    <source>
        <dbReference type="PIRNR" id="PIRNR000124"/>
    </source>
</evidence>
<feature type="binding site" evidence="11">
    <location>
        <position position="124"/>
    </location>
    <ligand>
        <name>NAD(+)</name>
        <dbReference type="ChEBI" id="CHEBI:57540"/>
    </ligand>
</feature>
<dbReference type="EC" id="1.1.1.22" evidence="3 8"/>
<dbReference type="SMART" id="SM00984">
    <property type="entry name" value="UDPG_MGDP_dh_C"/>
    <property type="match status" value="1"/>
</dbReference>
<comment type="similarity">
    <text evidence="2 8">Belongs to the UDP-glucose/GDP-mannose dehydrogenase family.</text>
</comment>
<feature type="binding site" evidence="10">
    <location>
        <position position="326"/>
    </location>
    <ligand>
        <name>substrate</name>
    </ligand>
</feature>
<gene>
    <name evidence="13" type="ORF">BECKLPF1236B_GA0070989_104021</name>
</gene>
<evidence type="ECO:0000313" key="13">
    <source>
        <dbReference type="EMBL" id="VFK12813.1"/>
    </source>
</evidence>
<dbReference type="InterPro" id="IPR036220">
    <property type="entry name" value="UDP-Glc/GDP-Man_DH_C_sf"/>
</dbReference>
<feature type="active site" description="Nucleophile" evidence="9">
    <location>
        <position position="265"/>
    </location>
</feature>
<dbReference type="InterPro" id="IPR001732">
    <property type="entry name" value="UDP-Glc/GDP-Man_DH_N"/>
</dbReference>
<feature type="binding site" evidence="10">
    <location>
        <position position="262"/>
    </location>
    <ligand>
        <name>substrate</name>
    </ligand>
</feature>
<evidence type="ECO:0000256" key="4">
    <source>
        <dbReference type="ARBA" id="ARBA00015132"/>
    </source>
</evidence>
<comment type="catalytic activity">
    <reaction evidence="7 8">
        <text>UDP-alpha-D-glucose + 2 NAD(+) + H2O = UDP-alpha-D-glucuronate + 2 NADH + 3 H(+)</text>
        <dbReference type="Rhea" id="RHEA:23596"/>
        <dbReference type="ChEBI" id="CHEBI:15377"/>
        <dbReference type="ChEBI" id="CHEBI:15378"/>
        <dbReference type="ChEBI" id="CHEBI:57540"/>
        <dbReference type="ChEBI" id="CHEBI:57945"/>
        <dbReference type="ChEBI" id="CHEBI:58052"/>
        <dbReference type="ChEBI" id="CHEBI:58885"/>
        <dbReference type="EC" id="1.1.1.22"/>
    </reaction>
</comment>
<dbReference type="PANTHER" id="PTHR43750">
    <property type="entry name" value="UDP-GLUCOSE 6-DEHYDROGENASE TUAD"/>
    <property type="match status" value="1"/>
</dbReference>
<dbReference type="SUPFAM" id="SSF52413">
    <property type="entry name" value="UDP-glucose/GDP-mannose dehydrogenase C-terminal domain"/>
    <property type="match status" value="1"/>
</dbReference>
<reference evidence="13" key="1">
    <citation type="submission" date="2019-02" db="EMBL/GenBank/DDBJ databases">
        <authorList>
            <person name="Gruber-Vodicka R. H."/>
            <person name="Seah K. B. B."/>
        </authorList>
    </citation>
    <scope>NUCLEOTIDE SEQUENCE</scope>
    <source>
        <strain evidence="13">BECK_S313</strain>
    </source>
</reference>
<dbReference type="SUPFAM" id="SSF48179">
    <property type="entry name" value="6-phosphogluconate dehydrogenase C-terminal domain-like"/>
    <property type="match status" value="1"/>
</dbReference>
<feature type="binding site" evidence="11">
    <location>
        <position position="37"/>
    </location>
    <ligand>
        <name>NAD(+)</name>
        <dbReference type="ChEBI" id="CHEBI:57540"/>
    </ligand>
</feature>
<evidence type="ECO:0000256" key="2">
    <source>
        <dbReference type="ARBA" id="ARBA00006601"/>
    </source>
</evidence>
<dbReference type="GO" id="GO:0051287">
    <property type="term" value="F:NAD binding"/>
    <property type="evidence" value="ECO:0007669"/>
    <property type="project" value="InterPro"/>
</dbReference>
<feature type="binding site" evidence="11">
    <location>
        <position position="157"/>
    </location>
    <ligand>
        <name>NAD(+)</name>
        <dbReference type="ChEBI" id="CHEBI:57540"/>
    </ligand>
</feature>
<keyword evidence="5 8" id="KW-0560">Oxidoreductase</keyword>
<accession>A0A450W6X2</accession>
<feature type="binding site" evidence="10">
    <location>
        <begin position="154"/>
        <end position="157"/>
    </location>
    <ligand>
        <name>substrate</name>
    </ligand>
</feature>
<feature type="binding site" evidence="11">
    <location>
        <position position="32"/>
    </location>
    <ligand>
        <name>NAD(+)</name>
        <dbReference type="ChEBI" id="CHEBI:57540"/>
    </ligand>
</feature>
<feature type="binding site" evidence="11">
    <location>
        <position position="88"/>
    </location>
    <ligand>
        <name>NAD(+)</name>
        <dbReference type="ChEBI" id="CHEBI:57540"/>
    </ligand>
</feature>
<dbReference type="AlphaFoldDB" id="A0A450W6X2"/>
<dbReference type="InterPro" id="IPR017476">
    <property type="entry name" value="UDP-Glc/GDP-Man"/>
</dbReference>
<feature type="domain" description="UDP-glucose/GDP-mannose dehydrogenase C-terminal" evidence="12">
    <location>
        <begin position="319"/>
        <end position="421"/>
    </location>
</feature>
<dbReference type="NCBIfam" id="TIGR03026">
    <property type="entry name" value="NDP-sugDHase"/>
    <property type="match status" value="1"/>
</dbReference>
<dbReference type="UniPathway" id="UPA00038">
    <property type="reaction ID" value="UER00491"/>
</dbReference>
<dbReference type="Gene3D" id="1.20.5.100">
    <property type="entry name" value="Cytochrome c1, transmembrane anchor, C-terminal"/>
    <property type="match status" value="1"/>
</dbReference>
<evidence type="ECO:0000259" key="12">
    <source>
        <dbReference type="SMART" id="SM00984"/>
    </source>
</evidence>
<keyword evidence="6 8" id="KW-0520">NAD</keyword>
<dbReference type="PIRSF" id="PIRSF500134">
    <property type="entry name" value="UDPglc_DH_bac"/>
    <property type="match status" value="1"/>
</dbReference>
<dbReference type="GO" id="GO:0006065">
    <property type="term" value="P:UDP-glucuronate biosynthetic process"/>
    <property type="evidence" value="ECO:0007669"/>
    <property type="project" value="UniProtKB-UniPathway"/>
</dbReference>
<evidence type="ECO:0000256" key="9">
    <source>
        <dbReference type="PIRSR" id="PIRSR500134-1"/>
    </source>
</evidence>
<evidence type="ECO:0000256" key="7">
    <source>
        <dbReference type="ARBA" id="ARBA00047473"/>
    </source>
</evidence>
<evidence type="ECO:0000256" key="10">
    <source>
        <dbReference type="PIRSR" id="PIRSR500134-2"/>
    </source>
</evidence>
<protein>
    <recommendedName>
        <fullName evidence="4 8">UDP-glucose 6-dehydrogenase</fullName>
        <ecNumber evidence="3 8">1.1.1.22</ecNumber>
    </recommendedName>
</protein>
<comment type="pathway">
    <text evidence="1">Nucleotide-sugar biosynthesis; UDP-alpha-D-glucuronate biosynthesis; UDP-alpha-D-glucuronate from UDP-alpha-D-glucose: step 1/1.</text>
</comment>
<evidence type="ECO:0000256" key="5">
    <source>
        <dbReference type="ARBA" id="ARBA00023002"/>
    </source>
</evidence>